<dbReference type="EMBL" id="MDYQ01000322">
    <property type="protein sequence ID" value="PRP76491.1"/>
    <property type="molecule type" value="Genomic_DNA"/>
</dbReference>
<gene>
    <name evidence="3" type="ORF">PROFUN_15161</name>
</gene>
<comment type="caution">
    <text evidence="3">The sequence shown here is derived from an EMBL/GenBank/DDBJ whole genome shotgun (WGS) entry which is preliminary data.</text>
</comment>
<dbReference type="Proteomes" id="UP000241769">
    <property type="component" value="Unassembled WGS sequence"/>
</dbReference>
<protein>
    <submittedName>
        <fullName evidence="3">Zinc finger with UFM1-specific peptidase domain-like</fullName>
    </submittedName>
</protein>
<organism evidence="3 4">
    <name type="scientific">Planoprotostelium fungivorum</name>
    <dbReference type="NCBI Taxonomy" id="1890364"/>
    <lineage>
        <taxon>Eukaryota</taxon>
        <taxon>Amoebozoa</taxon>
        <taxon>Evosea</taxon>
        <taxon>Variosea</taxon>
        <taxon>Cavosteliida</taxon>
        <taxon>Cavosteliaceae</taxon>
        <taxon>Planoprotostelium</taxon>
    </lineage>
</organism>
<accession>A0A2P6MXR2</accession>
<keyword evidence="4" id="KW-1185">Reference proteome</keyword>
<dbReference type="AlphaFoldDB" id="A0A2P6MXR2"/>
<evidence type="ECO:0000259" key="2">
    <source>
        <dbReference type="Pfam" id="PF07910"/>
    </source>
</evidence>
<dbReference type="InterPro" id="IPR012462">
    <property type="entry name" value="UFSP1/2_DUB_cat"/>
</dbReference>
<reference evidence="3 4" key="1">
    <citation type="journal article" date="2018" name="Genome Biol. Evol.">
        <title>Multiple Roots of Fruiting Body Formation in Amoebozoa.</title>
        <authorList>
            <person name="Hillmann F."/>
            <person name="Forbes G."/>
            <person name="Novohradska S."/>
            <person name="Ferling I."/>
            <person name="Riege K."/>
            <person name="Groth M."/>
            <person name="Westermann M."/>
            <person name="Marz M."/>
            <person name="Spaller T."/>
            <person name="Winckler T."/>
            <person name="Schaap P."/>
            <person name="Glockner G."/>
        </authorList>
    </citation>
    <scope>NUCLEOTIDE SEQUENCE [LARGE SCALE GENOMIC DNA]</scope>
    <source>
        <strain evidence="3 4">Jena</strain>
    </source>
</reference>
<evidence type="ECO:0000256" key="1">
    <source>
        <dbReference type="ARBA" id="ARBA00022801"/>
    </source>
</evidence>
<dbReference type="Gene3D" id="3.90.70.130">
    <property type="match status" value="1"/>
</dbReference>
<dbReference type="InParanoid" id="A0A2P6MXR2"/>
<name>A0A2P6MXR2_9EUKA</name>
<dbReference type="OrthoDB" id="288987at2759"/>
<dbReference type="STRING" id="1890364.A0A2P6MXR2"/>
<dbReference type="PANTHER" id="PTHR48153">
    <property type="entry name" value="UFM1-SPECIFIC PROTEASE 2"/>
    <property type="match status" value="1"/>
</dbReference>
<keyword evidence="1" id="KW-0378">Hydrolase</keyword>
<evidence type="ECO:0000313" key="4">
    <source>
        <dbReference type="Proteomes" id="UP000241769"/>
    </source>
</evidence>
<dbReference type="PANTHER" id="PTHR48153:SF4">
    <property type="entry name" value="UBIQUITIN CARBOXYL-TERMINAL HYDROLASE MUG105"/>
    <property type="match status" value="1"/>
</dbReference>
<feature type="non-terminal residue" evidence="3">
    <location>
        <position position="1"/>
    </location>
</feature>
<feature type="domain" description="UFSP1/2/DUB catalytic" evidence="2">
    <location>
        <begin position="68"/>
        <end position="270"/>
    </location>
</feature>
<dbReference type="GO" id="GO:0019783">
    <property type="term" value="F:ubiquitin-like protein peptidase activity"/>
    <property type="evidence" value="ECO:0007669"/>
    <property type="project" value="TreeGrafter"/>
</dbReference>
<sequence>QFERVLELRHSKGKLSTEVMERKRQKLKLAMTTGIDRVSAPEIHGLLRLVYEKEVSEAAGGTRSLEYYLCAPTDHFSWDEGDYGWGCGWRNAQILATYFQRTPVHKERIFDGVKGVPTVLKLQEWLELAWASGYDPSGALSLEQSVKNSKKWIGATEVAALYRSFGIKIRLLDFVSIPLGNNRYKPNDGLTRWVWEYFKTRRNPPPPPLYLQQEGHSRTIVGVERRGSKLSLILYDPAITSGSMQTELRRYKLQKLRKSWETFTKPKYQILCIEDGFMDERERELSKVKIEVVAQLTDR</sequence>
<dbReference type="Pfam" id="PF07910">
    <property type="entry name" value="Peptidase_C78"/>
    <property type="match status" value="1"/>
</dbReference>
<proteinExistence type="predicted"/>
<evidence type="ECO:0000313" key="3">
    <source>
        <dbReference type="EMBL" id="PRP76491.1"/>
    </source>
</evidence>